<name>A0ABX1CF05_9ACTN</name>
<reference evidence="2 3" key="1">
    <citation type="submission" date="2020-03" db="EMBL/GenBank/DDBJ databases">
        <title>Draft genome of Streptomyces sp. ventii, isolated from the Axial Seamount in the Pacific Ocean, and resequencing of the two type strains Streptomyces lonarensis strain NCL 716 and Streptomyces bohaiensis strain 11A07.</title>
        <authorList>
            <person name="Loughran R.M."/>
            <person name="Pfannmuller K.M."/>
            <person name="Wasson B.J."/>
            <person name="Deadmond M.C."/>
            <person name="Paddock B.E."/>
            <person name="Koyack M.J."/>
            <person name="Gallegos D.A."/>
            <person name="Mitchell E.A."/>
            <person name="Ushijima B."/>
            <person name="Saw J.H."/>
            <person name="Mcphail K.L."/>
            <person name="Videau P."/>
        </authorList>
    </citation>
    <scope>NUCLEOTIDE SEQUENCE [LARGE SCALE GENOMIC DNA]</scope>
    <source>
        <strain evidence="2 3">11A07</strain>
    </source>
</reference>
<accession>A0ABX1CF05</accession>
<keyword evidence="1" id="KW-1133">Transmembrane helix</keyword>
<dbReference type="NCBIfam" id="TIGR01409">
    <property type="entry name" value="TAT_signal_seq"/>
    <property type="match status" value="1"/>
</dbReference>
<feature type="transmembrane region" description="Helical" evidence="1">
    <location>
        <begin position="61"/>
        <end position="85"/>
    </location>
</feature>
<dbReference type="InterPro" id="IPR006311">
    <property type="entry name" value="TAT_signal"/>
</dbReference>
<keyword evidence="3" id="KW-1185">Reference proteome</keyword>
<organism evidence="2 3">
    <name type="scientific">Streptomyces bohaiensis</name>
    <dbReference type="NCBI Taxonomy" id="1431344"/>
    <lineage>
        <taxon>Bacteria</taxon>
        <taxon>Bacillati</taxon>
        <taxon>Actinomycetota</taxon>
        <taxon>Actinomycetes</taxon>
        <taxon>Kitasatosporales</taxon>
        <taxon>Streptomycetaceae</taxon>
        <taxon>Streptomyces</taxon>
    </lineage>
</organism>
<evidence type="ECO:0000313" key="3">
    <source>
        <dbReference type="Proteomes" id="UP000727056"/>
    </source>
</evidence>
<evidence type="ECO:0000313" key="2">
    <source>
        <dbReference type="EMBL" id="NJQ16498.1"/>
    </source>
</evidence>
<sequence>MPRAANGKSSHHSLRGEGTIPFCIQGCSTAFSGLSEGVAARLPIRNAPGGALSGRTSRRGFLTAVAAAAGGAAALPVICAGPAWAASPGELPVVNRRDHPAALWGPGAETDPFAEPLNASVDCALHGAEA</sequence>
<dbReference type="PROSITE" id="PS51318">
    <property type="entry name" value="TAT"/>
    <property type="match status" value="1"/>
</dbReference>
<gene>
    <name evidence="2" type="ORF">HCN52_16525</name>
</gene>
<dbReference type="InterPro" id="IPR019546">
    <property type="entry name" value="TAT_signal_bac_arc"/>
</dbReference>
<evidence type="ECO:0000256" key="1">
    <source>
        <dbReference type="SAM" id="Phobius"/>
    </source>
</evidence>
<proteinExistence type="predicted"/>
<protein>
    <submittedName>
        <fullName evidence="2">Twin-arginine translocation signal domain-containing protein</fullName>
    </submittedName>
</protein>
<dbReference type="Proteomes" id="UP000727056">
    <property type="component" value="Unassembled WGS sequence"/>
</dbReference>
<keyword evidence="1" id="KW-0812">Transmembrane</keyword>
<dbReference type="EMBL" id="JAAVJC010000158">
    <property type="protein sequence ID" value="NJQ16498.1"/>
    <property type="molecule type" value="Genomic_DNA"/>
</dbReference>
<comment type="caution">
    <text evidence="2">The sequence shown here is derived from an EMBL/GenBank/DDBJ whole genome shotgun (WGS) entry which is preliminary data.</text>
</comment>
<keyword evidence="1" id="KW-0472">Membrane</keyword>